<dbReference type="Pfam" id="PF07732">
    <property type="entry name" value="Cu-oxidase_3"/>
    <property type="match status" value="1"/>
</dbReference>
<accession>A0ABS4TPL2</accession>
<dbReference type="EMBL" id="JAGINW010000001">
    <property type="protein sequence ID" value="MBP2326342.1"/>
    <property type="molecule type" value="Genomic_DNA"/>
</dbReference>
<feature type="signal peptide" evidence="4">
    <location>
        <begin position="1"/>
        <end position="18"/>
    </location>
</feature>
<dbReference type="Pfam" id="PF07731">
    <property type="entry name" value="Cu-oxidase_2"/>
    <property type="match status" value="1"/>
</dbReference>
<dbReference type="PANTHER" id="PTHR48267:SF1">
    <property type="entry name" value="BILIRUBIN OXIDASE"/>
    <property type="match status" value="1"/>
</dbReference>
<gene>
    <name evidence="8" type="ORF">JOF56_006727</name>
</gene>
<feature type="domain" description="Plastocyanin-like" evidence="5">
    <location>
        <begin position="227"/>
        <end position="286"/>
    </location>
</feature>
<evidence type="ECO:0000313" key="9">
    <source>
        <dbReference type="Proteomes" id="UP001519332"/>
    </source>
</evidence>
<evidence type="ECO:0000256" key="1">
    <source>
        <dbReference type="ARBA" id="ARBA00010609"/>
    </source>
</evidence>
<keyword evidence="9" id="KW-1185">Reference proteome</keyword>
<proteinExistence type="inferred from homology"/>
<sequence>MKRRGFLTLAAFAGLALAGCGGNAGSMTFGNRLRIPELLDPAVGPDGVKRFDLALQAGQTEFMAGKPVPTWGVNGSYLGPTLRVRRGDQVAMAVFNRLSEASTLHWHGMRLPAAMDGGPHQMIAPGAIWRPQWKVDQPVGTTWYHPHPHEKTALHVYRGLAGMIQIEDGPTGLPDRYGVDDIPIILQDKLIDSDGTVSEHFGGTFGMLGEQIVVNGTYDPFLEVTSTRVRLRILNGSNARKYNLVFADQRKYSVVANDGGLLPQPVLTDQVSITPGERIEIVVEFQPGESVVLRSASGSDDIDDGDFDLLKIVAAARLDSSAAVPDRLPARPPIEAVAGARVRKFTLSGASKINGREMDMTRIDEVIPAGAREVWEIENIVYAHNLHIHEVAFRVLDIDGQAPPAWMQGPKDTVFVPGKTTVRLAVEFGTHTDPVTPYMYHCHILRHEDKGMMGQFVIVPPGTEGSVSRTISMAGHGHH</sequence>
<dbReference type="PROSITE" id="PS51257">
    <property type="entry name" value="PROKAR_LIPOPROTEIN"/>
    <property type="match status" value="1"/>
</dbReference>
<evidence type="ECO:0000259" key="7">
    <source>
        <dbReference type="Pfam" id="PF07732"/>
    </source>
</evidence>
<keyword evidence="3" id="KW-0560">Oxidoreductase</keyword>
<dbReference type="Pfam" id="PF00394">
    <property type="entry name" value="Cu-oxidase"/>
    <property type="match status" value="1"/>
</dbReference>
<dbReference type="SUPFAM" id="SSF49503">
    <property type="entry name" value="Cupredoxins"/>
    <property type="match status" value="3"/>
</dbReference>
<dbReference type="InterPro" id="IPR011707">
    <property type="entry name" value="Cu-oxidase-like_N"/>
</dbReference>
<dbReference type="Gene3D" id="2.60.40.420">
    <property type="entry name" value="Cupredoxins - blue copper proteins"/>
    <property type="match status" value="3"/>
</dbReference>
<evidence type="ECO:0000259" key="5">
    <source>
        <dbReference type="Pfam" id="PF00394"/>
    </source>
</evidence>
<dbReference type="PANTHER" id="PTHR48267">
    <property type="entry name" value="CUPREDOXIN SUPERFAMILY PROTEIN"/>
    <property type="match status" value="1"/>
</dbReference>
<dbReference type="InterPro" id="IPR001117">
    <property type="entry name" value="Cu-oxidase_2nd"/>
</dbReference>
<feature type="domain" description="Plastocyanin-like" evidence="6">
    <location>
        <begin position="348"/>
        <end position="460"/>
    </location>
</feature>
<comment type="similarity">
    <text evidence="1">Belongs to the multicopper oxidase family.</text>
</comment>
<comment type="caution">
    <text evidence="8">The sequence shown here is derived from an EMBL/GenBank/DDBJ whole genome shotgun (WGS) entry which is preliminary data.</text>
</comment>
<dbReference type="InterPro" id="IPR008972">
    <property type="entry name" value="Cupredoxin"/>
</dbReference>
<dbReference type="CDD" id="cd13890">
    <property type="entry name" value="CuRO_3_CueO_FtsP"/>
    <property type="match status" value="1"/>
</dbReference>
<dbReference type="CDD" id="cd04232">
    <property type="entry name" value="CuRO_1_CueO_FtsP"/>
    <property type="match status" value="1"/>
</dbReference>
<evidence type="ECO:0000256" key="2">
    <source>
        <dbReference type="ARBA" id="ARBA00022723"/>
    </source>
</evidence>
<dbReference type="RefSeq" id="WP_209643416.1">
    <property type="nucleotide sequence ID" value="NZ_JAGINW010000001.1"/>
</dbReference>
<reference evidence="8 9" key="1">
    <citation type="submission" date="2021-03" db="EMBL/GenBank/DDBJ databases">
        <title>Sequencing the genomes of 1000 actinobacteria strains.</title>
        <authorList>
            <person name="Klenk H.-P."/>
        </authorList>
    </citation>
    <scope>NUCLEOTIDE SEQUENCE [LARGE SCALE GENOMIC DNA]</scope>
    <source>
        <strain evidence="8 9">DSM 46670</strain>
    </source>
</reference>
<name>A0ABS4TPL2_9PSEU</name>
<keyword evidence="2" id="KW-0479">Metal-binding</keyword>
<evidence type="ECO:0000259" key="6">
    <source>
        <dbReference type="Pfam" id="PF07731"/>
    </source>
</evidence>
<dbReference type="InterPro" id="IPR011706">
    <property type="entry name" value="Cu-oxidase_C"/>
</dbReference>
<protein>
    <submittedName>
        <fullName evidence="8">FtsP/CotA-like multicopper oxidase with cupredoxin domain</fullName>
    </submittedName>
</protein>
<dbReference type="InterPro" id="IPR045087">
    <property type="entry name" value="Cu-oxidase_fam"/>
</dbReference>
<feature type="domain" description="Plastocyanin-like" evidence="7">
    <location>
        <begin position="56"/>
        <end position="169"/>
    </location>
</feature>
<dbReference type="InterPro" id="IPR002355">
    <property type="entry name" value="Cu_oxidase_Cu_BS"/>
</dbReference>
<keyword evidence="4" id="KW-0732">Signal</keyword>
<dbReference type="PROSITE" id="PS00080">
    <property type="entry name" value="MULTICOPPER_OXIDASE2"/>
    <property type="match status" value="1"/>
</dbReference>
<feature type="chain" id="PRO_5047133057" evidence="4">
    <location>
        <begin position="19"/>
        <end position="479"/>
    </location>
</feature>
<evidence type="ECO:0000256" key="3">
    <source>
        <dbReference type="ARBA" id="ARBA00023002"/>
    </source>
</evidence>
<evidence type="ECO:0000313" key="8">
    <source>
        <dbReference type="EMBL" id="MBP2326342.1"/>
    </source>
</evidence>
<organism evidence="8 9">
    <name type="scientific">Kibdelosporangium banguiense</name>
    <dbReference type="NCBI Taxonomy" id="1365924"/>
    <lineage>
        <taxon>Bacteria</taxon>
        <taxon>Bacillati</taxon>
        <taxon>Actinomycetota</taxon>
        <taxon>Actinomycetes</taxon>
        <taxon>Pseudonocardiales</taxon>
        <taxon>Pseudonocardiaceae</taxon>
        <taxon>Kibdelosporangium</taxon>
    </lineage>
</organism>
<dbReference type="CDD" id="cd13867">
    <property type="entry name" value="CuRO_2_CueO_FtsP"/>
    <property type="match status" value="1"/>
</dbReference>
<evidence type="ECO:0000256" key="4">
    <source>
        <dbReference type="SAM" id="SignalP"/>
    </source>
</evidence>
<dbReference type="Proteomes" id="UP001519332">
    <property type="component" value="Unassembled WGS sequence"/>
</dbReference>